<proteinExistence type="predicted"/>
<evidence type="ECO:0000313" key="1">
    <source>
        <dbReference type="EMBL" id="KKL44557.1"/>
    </source>
</evidence>
<reference evidence="1" key="1">
    <citation type="journal article" date="2015" name="Nature">
        <title>Complex archaea that bridge the gap between prokaryotes and eukaryotes.</title>
        <authorList>
            <person name="Spang A."/>
            <person name="Saw J.H."/>
            <person name="Jorgensen S.L."/>
            <person name="Zaremba-Niedzwiedzka K."/>
            <person name="Martijn J."/>
            <person name="Lind A.E."/>
            <person name="van Eijk R."/>
            <person name="Schleper C."/>
            <person name="Guy L."/>
            <person name="Ettema T.J."/>
        </authorList>
    </citation>
    <scope>NUCLEOTIDE SEQUENCE</scope>
</reference>
<sequence length="104" mass="11613">MTPNEKLATQMSKFFADPLGYVMFVFPWDTDPLIQQVPLIGEYKTRFPNCKYGPDKWACEFLDQLGEEIKKRKFDGKKSVAPIRFSTASGHGIGKSALVGIAAP</sequence>
<accession>A0A0F9F0D2</accession>
<dbReference type="EMBL" id="LAZR01034714">
    <property type="protein sequence ID" value="KKL44557.1"/>
    <property type="molecule type" value="Genomic_DNA"/>
</dbReference>
<protein>
    <submittedName>
        <fullName evidence="1">Uncharacterized protein</fullName>
    </submittedName>
</protein>
<name>A0A0F9F0D2_9ZZZZ</name>
<gene>
    <name evidence="1" type="ORF">LCGC14_2364490</name>
</gene>
<organism evidence="1">
    <name type="scientific">marine sediment metagenome</name>
    <dbReference type="NCBI Taxonomy" id="412755"/>
    <lineage>
        <taxon>unclassified sequences</taxon>
        <taxon>metagenomes</taxon>
        <taxon>ecological metagenomes</taxon>
    </lineage>
</organism>
<dbReference type="AlphaFoldDB" id="A0A0F9F0D2"/>
<comment type="caution">
    <text evidence="1">The sequence shown here is derived from an EMBL/GenBank/DDBJ whole genome shotgun (WGS) entry which is preliminary data.</text>
</comment>